<evidence type="ECO:0000259" key="6">
    <source>
        <dbReference type="Pfam" id="PF04884"/>
    </source>
</evidence>
<evidence type="ECO:0000256" key="2">
    <source>
        <dbReference type="ARBA" id="ARBA00007558"/>
    </source>
</evidence>
<evidence type="ECO:0000256" key="3">
    <source>
        <dbReference type="ARBA" id="ARBA00022692"/>
    </source>
</evidence>
<evidence type="ECO:0000256" key="1">
    <source>
        <dbReference type="ARBA" id="ARBA00004370"/>
    </source>
</evidence>
<dbReference type="eggNOG" id="KOG4249">
    <property type="taxonomic scope" value="Eukaryota"/>
</dbReference>
<evidence type="ECO:0000313" key="8">
    <source>
        <dbReference type="Proteomes" id="UP000019478"/>
    </source>
</evidence>
<dbReference type="Pfam" id="PF04884">
    <property type="entry name" value="UVB_sens_prot"/>
    <property type="match status" value="1"/>
</dbReference>
<sequence length="504" mass="55684">MAGPSILDVEVEELGSDGRPRAVFKWDSMTGRLQMSILPSITMPKTGTSLLHKCMGPFLPAGYPSTVTPDYTPYQIYDSLQAFASTIAGLLASRAVFVGMGVGSEDASLVTTMLLYIAQETIGRVATILFAHQFSQRIEAEVKFYRFFADIVNDTAFVLDCLSPAMPTLGRVVTLCVSNACRAVCGVAGGSSKAILSAHFAKAGNIGELNAKDGSQETVVSLVGMWVGGFVVSRVHGTAATWRCLIPLLAFHLWANWKAVRSVRLSSLNTDRALIFFRGILDGQLKGLDQVGEEEIILGWSNESSGLHGLYPCRFRVGVGLKNLVMTMNNRASHQSQVSGDLVQLFRIFHEEEYVLWFDIETREGIILLKDTATGTTQARSLCHMLRCCIKIQAPTNPPVDAEDVEQDDRGPRSRRITLAREPGEKLHMVQEIMDATEHQSNVSNGRQRSIQLLKDTLYENREQWSRIRDQAEQAGWDLDLTNLVKGHATRIRLNAPLQDKKVK</sequence>
<comment type="subcellular location">
    <subcellularLocation>
        <location evidence="1">Membrane</location>
    </subcellularLocation>
</comment>
<dbReference type="InterPro" id="IPR006968">
    <property type="entry name" value="RUS_fam"/>
</dbReference>
<keyword evidence="5" id="KW-0472">Membrane</keyword>
<organism evidence="7 8">
    <name type="scientific">Capronia epimyces CBS 606.96</name>
    <dbReference type="NCBI Taxonomy" id="1182542"/>
    <lineage>
        <taxon>Eukaryota</taxon>
        <taxon>Fungi</taxon>
        <taxon>Dikarya</taxon>
        <taxon>Ascomycota</taxon>
        <taxon>Pezizomycotina</taxon>
        <taxon>Eurotiomycetes</taxon>
        <taxon>Chaetothyriomycetidae</taxon>
        <taxon>Chaetothyriales</taxon>
        <taxon>Herpotrichiellaceae</taxon>
        <taxon>Capronia</taxon>
    </lineage>
</organism>
<evidence type="ECO:0000256" key="4">
    <source>
        <dbReference type="ARBA" id="ARBA00022989"/>
    </source>
</evidence>
<evidence type="ECO:0000256" key="5">
    <source>
        <dbReference type="ARBA" id="ARBA00023136"/>
    </source>
</evidence>
<keyword evidence="8" id="KW-1185">Reference proteome</keyword>
<comment type="caution">
    <text evidence="7">The sequence shown here is derived from an EMBL/GenBank/DDBJ whole genome shotgun (WGS) entry which is preliminary data.</text>
</comment>
<dbReference type="EMBL" id="AMGY01000010">
    <property type="protein sequence ID" value="EXJ77499.1"/>
    <property type="molecule type" value="Genomic_DNA"/>
</dbReference>
<dbReference type="RefSeq" id="XP_007738009.1">
    <property type="nucleotide sequence ID" value="XM_007739819.1"/>
</dbReference>
<dbReference type="GeneID" id="19173809"/>
<dbReference type="HOGENOM" id="CLU_015325_5_1_1"/>
<dbReference type="GO" id="GO:0016020">
    <property type="term" value="C:membrane"/>
    <property type="evidence" value="ECO:0007669"/>
    <property type="project" value="UniProtKB-SubCell"/>
</dbReference>
<dbReference type="PANTHER" id="PTHR12770:SF31">
    <property type="entry name" value="RUS FAMILY MEMBER 1"/>
    <property type="match status" value="1"/>
</dbReference>
<proteinExistence type="inferred from homology"/>
<gene>
    <name evidence="7" type="ORF">A1O3_09725</name>
</gene>
<reference evidence="7 8" key="1">
    <citation type="submission" date="2013-03" db="EMBL/GenBank/DDBJ databases">
        <title>The Genome Sequence of Capronia epimyces CBS 606.96.</title>
        <authorList>
            <consortium name="The Broad Institute Genomics Platform"/>
            <person name="Cuomo C."/>
            <person name="de Hoog S."/>
            <person name="Gorbushina A."/>
            <person name="Walker B."/>
            <person name="Young S.K."/>
            <person name="Zeng Q."/>
            <person name="Gargeya S."/>
            <person name="Fitzgerald M."/>
            <person name="Haas B."/>
            <person name="Abouelleil A."/>
            <person name="Allen A.W."/>
            <person name="Alvarado L."/>
            <person name="Arachchi H.M."/>
            <person name="Berlin A.M."/>
            <person name="Chapman S.B."/>
            <person name="Gainer-Dewar J."/>
            <person name="Goldberg J."/>
            <person name="Griggs A."/>
            <person name="Gujja S."/>
            <person name="Hansen M."/>
            <person name="Howarth C."/>
            <person name="Imamovic A."/>
            <person name="Ireland A."/>
            <person name="Larimer J."/>
            <person name="McCowan C."/>
            <person name="Murphy C."/>
            <person name="Pearson M."/>
            <person name="Poon T.W."/>
            <person name="Priest M."/>
            <person name="Roberts A."/>
            <person name="Saif S."/>
            <person name="Shea T."/>
            <person name="Sisk P."/>
            <person name="Sykes S."/>
            <person name="Wortman J."/>
            <person name="Nusbaum C."/>
            <person name="Birren B."/>
        </authorList>
    </citation>
    <scope>NUCLEOTIDE SEQUENCE [LARGE SCALE GENOMIC DNA]</scope>
    <source>
        <strain evidence="7 8">CBS 606.96</strain>
    </source>
</reference>
<feature type="domain" description="Protein root UVB sensitive/RUS" evidence="6">
    <location>
        <begin position="48"/>
        <end position="281"/>
    </location>
</feature>
<dbReference type="AlphaFoldDB" id="W9Y4X2"/>
<name>W9Y4X2_9EURO</name>
<protein>
    <recommendedName>
        <fullName evidence="6">Protein root UVB sensitive/RUS domain-containing protein</fullName>
    </recommendedName>
</protein>
<evidence type="ECO:0000313" key="7">
    <source>
        <dbReference type="EMBL" id="EXJ77499.1"/>
    </source>
</evidence>
<dbReference type="Proteomes" id="UP000019478">
    <property type="component" value="Unassembled WGS sequence"/>
</dbReference>
<accession>W9Y4X2</accession>
<comment type="similarity">
    <text evidence="2">Belongs to the RUS1 family.</text>
</comment>
<dbReference type="OrthoDB" id="364779at2759"/>
<dbReference type="InterPro" id="IPR054549">
    <property type="entry name" value="UVB_sens_RUS_dom"/>
</dbReference>
<dbReference type="PANTHER" id="PTHR12770">
    <property type="entry name" value="RUS1 FAMILY PROTEIN C16ORF58"/>
    <property type="match status" value="1"/>
</dbReference>
<keyword evidence="4" id="KW-1133">Transmembrane helix</keyword>
<keyword evidence="3" id="KW-0812">Transmembrane</keyword>